<reference evidence="4" key="1">
    <citation type="submission" date="2021-03" db="EMBL/GenBank/DDBJ databases">
        <title>Draft genome sequence of rust myrtle Austropuccinia psidii MF-1, a brazilian biotype.</title>
        <authorList>
            <person name="Quecine M.C."/>
            <person name="Pachon D.M.R."/>
            <person name="Bonatelli M.L."/>
            <person name="Correr F.H."/>
            <person name="Franceschini L.M."/>
            <person name="Leite T.F."/>
            <person name="Margarido G.R.A."/>
            <person name="Almeida C.A."/>
            <person name="Ferrarezi J.A."/>
            <person name="Labate C.A."/>
        </authorList>
    </citation>
    <scope>NUCLEOTIDE SEQUENCE</scope>
    <source>
        <strain evidence="4">MF-1</strain>
    </source>
</reference>
<evidence type="ECO:0000313" key="4">
    <source>
        <dbReference type="EMBL" id="MBW0563454.1"/>
    </source>
</evidence>
<proteinExistence type="predicted"/>
<evidence type="ECO:0000256" key="2">
    <source>
        <dbReference type="SAM" id="MobiDB-lite"/>
    </source>
</evidence>
<dbReference type="SUPFAM" id="SSF48208">
    <property type="entry name" value="Six-hairpin glycosidases"/>
    <property type="match status" value="1"/>
</dbReference>
<evidence type="ECO:0000256" key="1">
    <source>
        <dbReference type="ARBA" id="ARBA00022801"/>
    </source>
</evidence>
<dbReference type="EMBL" id="AVOT02074242">
    <property type="protein sequence ID" value="MBW0563454.1"/>
    <property type="molecule type" value="Genomic_DNA"/>
</dbReference>
<evidence type="ECO:0000313" key="5">
    <source>
        <dbReference type="Proteomes" id="UP000765509"/>
    </source>
</evidence>
<organism evidence="4 5">
    <name type="scientific">Austropuccinia psidii MF-1</name>
    <dbReference type="NCBI Taxonomy" id="1389203"/>
    <lineage>
        <taxon>Eukaryota</taxon>
        <taxon>Fungi</taxon>
        <taxon>Dikarya</taxon>
        <taxon>Basidiomycota</taxon>
        <taxon>Pucciniomycotina</taxon>
        <taxon>Pucciniomycetes</taxon>
        <taxon>Pucciniales</taxon>
        <taxon>Sphaerophragmiaceae</taxon>
        <taxon>Austropuccinia</taxon>
    </lineage>
</organism>
<protein>
    <recommendedName>
        <fullName evidence="6">Six-hairpin glycosidase</fullName>
    </recommendedName>
</protein>
<dbReference type="AlphaFoldDB" id="A0A9Q3JKN1"/>
<dbReference type="Gene3D" id="1.50.10.10">
    <property type="match status" value="1"/>
</dbReference>
<gene>
    <name evidence="4" type="ORF">O181_103169</name>
</gene>
<feature type="signal peptide" evidence="3">
    <location>
        <begin position="1"/>
        <end position="21"/>
    </location>
</feature>
<dbReference type="InterPro" id="IPR012341">
    <property type="entry name" value="6hp_glycosidase-like_sf"/>
</dbReference>
<dbReference type="InterPro" id="IPR010905">
    <property type="entry name" value="Glyco_hydro_88"/>
</dbReference>
<dbReference type="GO" id="GO:0016787">
    <property type="term" value="F:hydrolase activity"/>
    <property type="evidence" value="ECO:0007669"/>
    <property type="project" value="UniProtKB-KW"/>
</dbReference>
<evidence type="ECO:0008006" key="6">
    <source>
        <dbReference type="Google" id="ProtNLM"/>
    </source>
</evidence>
<keyword evidence="5" id="KW-1185">Reference proteome</keyword>
<dbReference type="Proteomes" id="UP000765509">
    <property type="component" value="Unassembled WGS sequence"/>
</dbReference>
<dbReference type="GO" id="GO:0005975">
    <property type="term" value="P:carbohydrate metabolic process"/>
    <property type="evidence" value="ECO:0007669"/>
    <property type="project" value="InterPro"/>
</dbReference>
<dbReference type="PANTHER" id="PTHR41814:SF1">
    <property type="entry name" value="CELLULASE"/>
    <property type="match status" value="1"/>
</dbReference>
<dbReference type="Pfam" id="PF07470">
    <property type="entry name" value="Glyco_hydro_88"/>
    <property type="match status" value="1"/>
</dbReference>
<keyword evidence="3" id="KW-0732">Signal</keyword>
<feature type="chain" id="PRO_5040381546" description="Six-hairpin glycosidase" evidence="3">
    <location>
        <begin position="22"/>
        <end position="392"/>
    </location>
</feature>
<accession>A0A9Q3JKN1</accession>
<feature type="region of interest" description="Disordered" evidence="2">
    <location>
        <begin position="25"/>
        <end position="69"/>
    </location>
</feature>
<dbReference type="PANTHER" id="PTHR41814">
    <property type="entry name" value="EXPRESSED PROTEIN"/>
    <property type="match status" value="1"/>
</dbReference>
<sequence>MRSLIFLFLVFETSLFLRSFASPATDEGSGHSHSLATPKKLHPEKHTKTRRPQEMCAENNTPQKQLGRRGKAMDAFENTAELVYQTLNRVANHSWEWGAQTQVICERYFPSLGVFSTTRQLPLSKVDGPLCPPEKLLDLLDRILANRNTSQLPIIDGDGASGDPASLGVAVMIIAATTSGDISKKYQTLANNQIEWLLNHVPRSLEGALSHRDKEFQYWSDFLYMAPPFIAYYGAWSSNITLLELAYDQARLYRKALQDPHHKIWSWTHIKEGSFEDPGFWSTGNGWAAAGMMRLYATFHNLRDDNLRKKTETWRDDLAHWIAEIIDGAYTYQYADSSLLPNYLASNESKHNYPECAGTAIIVGIRDKKLLVISSFFAQTPSMSMTKDVSDD</sequence>
<comment type="caution">
    <text evidence="4">The sequence shown here is derived from an EMBL/GenBank/DDBJ whole genome shotgun (WGS) entry which is preliminary data.</text>
</comment>
<name>A0A9Q3JKN1_9BASI</name>
<dbReference type="InterPro" id="IPR008928">
    <property type="entry name" value="6-hairpin_glycosidase_sf"/>
</dbReference>
<keyword evidence="1" id="KW-0378">Hydrolase</keyword>
<feature type="compositionally biased region" description="Basic residues" evidence="2">
    <location>
        <begin position="39"/>
        <end position="50"/>
    </location>
</feature>
<dbReference type="OrthoDB" id="4138492at2759"/>
<evidence type="ECO:0000256" key="3">
    <source>
        <dbReference type="SAM" id="SignalP"/>
    </source>
</evidence>